<organism evidence="7 8">
    <name type="scientific">Thioploca ingrica</name>
    <dbReference type="NCBI Taxonomy" id="40754"/>
    <lineage>
        <taxon>Bacteria</taxon>
        <taxon>Pseudomonadati</taxon>
        <taxon>Pseudomonadota</taxon>
        <taxon>Gammaproteobacteria</taxon>
        <taxon>Thiotrichales</taxon>
        <taxon>Thiotrichaceae</taxon>
        <taxon>Thioploca</taxon>
    </lineage>
</organism>
<dbReference type="FunFam" id="3.30.420.40:FF:000046">
    <property type="entry name" value="Chaperone protein HscA"/>
    <property type="match status" value="1"/>
</dbReference>
<evidence type="ECO:0000256" key="3">
    <source>
        <dbReference type="ARBA" id="ARBA00022840"/>
    </source>
</evidence>
<dbReference type="PANTHER" id="PTHR19375">
    <property type="entry name" value="HEAT SHOCK PROTEIN 70KDA"/>
    <property type="match status" value="1"/>
</dbReference>
<reference evidence="7 8" key="1">
    <citation type="journal article" date="2014" name="ISME J.">
        <title>Ecophysiology of Thioploca ingrica as revealed by the complete genome sequence supplemented with proteomic evidence.</title>
        <authorList>
            <person name="Kojima H."/>
            <person name="Ogura Y."/>
            <person name="Yamamoto N."/>
            <person name="Togashi T."/>
            <person name="Mori H."/>
            <person name="Watanabe T."/>
            <person name="Nemoto F."/>
            <person name="Kurokawa K."/>
            <person name="Hayashi T."/>
            <person name="Fukui M."/>
        </authorList>
    </citation>
    <scope>NUCLEOTIDE SEQUENCE [LARGE SCALE GENOMIC DNA]</scope>
</reference>
<dbReference type="Gene3D" id="3.30.420.40">
    <property type="match status" value="2"/>
</dbReference>
<dbReference type="InterPro" id="IPR013126">
    <property type="entry name" value="Hsp_70_fam"/>
</dbReference>
<comment type="similarity">
    <text evidence="1 5 6">Belongs to the heat shock protein 70 family.</text>
</comment>
<dbReference type="SUPFAM" id="SSF100920">
    <property type="entry name" value="Heat shock protein 70kD (HSP70), peptide-binding domain"/>
    <property type="match status" value="1"/>
</dbReference>
<dbReference type="GO" id="GO:0051082">
    <property type="term" value="F:unfolded protein binding"/>
    <property type="evidence" value="ECO:0007669"/>
    <property type="project" value="InterPro"/>
</dbReference>
<evidence type="ECO:0000256" key="1">
    <source>
        <dbReference type="ARBA" id="ARBA00007381"/>
    </source>
</evidence>
<dbReference type="Gene3D" id="3.90.640.10">
    <property type="entry name" value="Actin, Chain A, domain 4"/>
    <property type="match status" value="1"/>
</dbReference>
<dbReference type="CDD" id="cd10236">
    <property type="entry name" value="ASKHA_NBD_HSP70_HscA"/>
    <property type="match status" value="1"/>
</dbReference>
<dbReference type="InterPro" id="IPR018181">
    <property type="entry name" value="Heat_shock_70_CS"/>
</dbReference>
<accession>A0A090AM25</accession>
<name>A0A090AM25_9GAMM</name>
<dbReference type="PROSITE" id="PS01036">
    <property type="entry name" value="HSP70_3"/>
    <property type="match status" value="1"/>
</dbReference>
<evidence type="ECO:0000313" key="8">
    <source>
        <dbReference type="Proteomes" id="UP000031623"/>
    </source>
</evidence>
<dbReference type="InterPro" id="IPR042039">
    <property type="entry name" value="HscA_NBD"/>
</dbReference>
<dbReference type="GO" id="GO:0016226">
    <property type="term" value="P:iron-sulfur cluster assembly"/>
    <property type="evidence" value="ECO:0007669"/>
    <property type="project" value="InterPro"/>
</dbReference>
<dbReference type="NCBIfam" id="TIGR01991">
    <property type="entry name" value="HscA"/>
    <property type="match status" value="1"/>
</dbReference>
<gene>
    <name evidence="5" type="primary">hscA</name>
    <name evidence="7" type="ORF">THII_2630</name>
</gene>
<dbReference type="PROSITE" id="PS00297">
    <property type="entry name" value="HSP70_1"/>
    <property type="match status" value="1"/>
</dbReference>
<dbReference type="STRING" id="40754.THII_2630"/>
<keyword evidence="2 5" id="KW-0547">Nucleotide-binding</keyword>
<dbReference type="SUPFAM" id="SSF100934">
    <property type="entry name" value="Heat shock protein 70kD (HSP70), C-terminal subdomain"/>
    <property type="match status" value="1"/>
</dbReference>
<dbReference type="Gene3D" id="2.60.34.10">
    <property type="entry name" value="Substrate Binding Domain Of DNAk, Chain A, domain 1"/>
    <property type="match status" value="1"/>
</dbReference>
<dbReference type="InterPro" id="IPR029047">
    <property type="entry name" value="HSP70_peptide-bd_sf"/>
</dbReference>
<dbReference type="AlphaFoldDB" id="A0A090AM25"/>
<protein>
    <recommendedName>
        <fullName evidence="5">Chaperone protein HscA homolog</fullName>
    </recommendedName>
</protein>
<dbReference type="GO" id="GO:0016887">
    <property type="term" value="F:ATP hydrolysis activity"/>
    <property type="evidence" value="ECO:0007669"/>
    <property type="project" value="UniProtKB-UniRule"/>
</dbReference>
<dbReference type="PROSITE" id="PS00329">
    <property type="entry name" value="HSP70_2"/>
    <property type="match status" value="1"/>
</dbReference>
<keyword evidence="3 5" id="KW-0067">ATP-binding</keyword>
<dbReference type="HOGENOM" id="CLU_005965_2_1_6"/>
<dbReference type="InterPro" id="IPR029048">
    <property type="entry name" value="HSP70_C_sf"/>
</dbReference>
<keyword evidence="8" id="KW-1185">Reference proteome</keyword>
<dbReference type="NCBIfam" id="NF003520">
    <property type="entry name" value="PRK05183.1"/>
    <property type="match status" value="1"/>
</dbReference>
<evidence type="ECO:0000256" key="2">
    <source>
        <dbReference type="ARBA" id="ARBA00022741"/>
    </source>
</evidence>
<dbReference type="KEGG" id="tig:THII_2630"/>
<dbReference type="HAMAP" id="MF_00679">
    <property type="entry name" value="HscA"/>
    <property type="match status" value="1"/>
</dbReference>
<evidence type="ECO:0000313" key="7">
    <source>
        <dbReference type="EMBL" id="BAP56927.1"/>
    </source>
</evidence>
<proteinExistence type="inferred from homology"/>
<dbReference type="PRINTS" id="PR00301">
    <property type="entry name" value="HEATSHOCK70"/>
</dbReference>
<dbReference type="SUPFAM" id="SSF53067">
    <property type="entry name" value="Actin-like ATPase domain"/>
    <property type="match status" value="2"/>
</dbReference>
<evidence type="ECO:0000256" key="5">
    <source>
        <dbReference type="HAMAP-Rule" id="MF_00679"/>
    </source>
</evidence>
<dbReference type="InterPro" id="IPR010236">
    <property type="entry name" value="ISC_FeS_clus_asmbl_HscA"/>
</dbReference>
<evidence type="ECO:0000256" key="4">
    <source>
        <dbReference type="ARBA" id="ARBA00023186"/>
    </source>
</evidence>
<evidence type="ECO:0000256" key="6">
    <source>
        <dbReference type="RuleBase" id="RU003322"/>
    </source>
</evidence>
<dbReference type="InterPro" id="IPR043129">
    <property type="entry name" value="ATPase_NBD"/>
</dbReference>
<dbReference type="GO" id="GO:0140662">
    <property type="term" value="F:ATP-dependent protein folding chaperone"/>
    <property type="evidence" value="ECO:0007669"/>
    <property type="project" value="InterPro"/>
</dbReference>
<dbReference type="Proteomes" id="UP000031623">
    <property type="component" value="Chromosome"/>
</dbReference>
<comment type="function">
    <text evidence="5">Chaperone involved in the maturation of iron-sulfur cluster-containing proteins. Has a low intrinsic ATPase activity which is markedly stimulated by HscB.</text>
</comment>
<dbReference type="GO" id="GO:0005524">
    <property type="term" value="F:ATP binding"/>
    <property type="evidence" value="ECO:0007669"/>
    <property type="project" value="UniProtKB-KW"/>
</dbReference>
<dbReference type="Gene3D" id="1.20.1270.10">
    <property type="match status" value="1"/>
</dbReference>
<dbReference type="Pfam" id="PF00012">
    <property type="entry name" value="HSP70"/>
    <property type="match status" value="1"/>
</dbReference>
<dbReference type="FunFam" id="2.60.34.10:FF:000005">
    <property type="entry name" value="Chaperone protein HscA homolog"/>
    <property type="match status" value="1"/>
</dbReference>
<dbReference type="EMBL" id="AP014633">
    <property type="protein sequence ID" value="BAP56927.1"/>
    <property type="molecule type" value="Genomic_DNA"/>
</dbReference>
<keyword evidence="4 5" id="KW-0143">Chaperone</keyword>
<dbReference type="OrthoDB" id="9766019at2"/>
<sequence length="630" mass="68614">MALLQITEPGQSTAPHQHRLAAGIDLGTTNSLVATVRSGVAETLPDRAGDHLLPSIVRYLKDQPPQVGLVAKPFANQDPLNTIASVKRLMGRGIADIKTTGNRLPYDLVEYEGQGMPMIRTVAGEKSPVQVSAEILKELKKRAEETLSGELTGVVITVPAYFDDAQRQATKDAATLAGLKVLRLLNEPTAAAVAYGLDKAAEGIFAIYDLGGGTFDISILRLQRGVFEVMSTAGDSALGGDDIDRAIAIWIMQQAQIADDAQHSHIRELLDMARTAKETLTTQSVAPLAIRLENGSQWQGILTHEQLNHLIDPLLQKTIMPCRRALRDAGLTSEDIKEVVMVGGTTRMPRVREKVGEFFQREPHVDIDPDKVVAIGAAIQADILAGNKPNDDMLLLDVIPLSLGIETMGGLVEKIIPRNTTIPVARAQDFTTFKNGQTAIAIHVFQGERELVVDCRSLARFELRGIPPMVAGAARLRVTFQIDADGLLSVSAQEEISGVHSEITVKPSYGLQDSDIERMLKDSLEHAQADIAARYLREQQVEADRVINALRAALKVDGKKLLKQSEFVEISTALEALLNVKEGTDAQAIKQGIELLDEVTQEFAARRMDSAIRKAMTGHKIDEFMEKSPQ</sequence>